<name>A0A1J5JQI6_NEOTH</name>
<keyword evidence="1" id="KW-1133">Transmembrane helix</keyword>
<dbReference type="EMBL" id="MIHH01000030">
    <property type="protein sequence ID" value="OIQ07728.1"/>
    <property type="molecule type" value="Genomic_DNA"/>
</dbReference>
<feature type="transmembrane region" description="Helical" evidence="1">
    <location>
        <begin position="152"/>
        <end position="173"/>
    </location>
</feature>
<feature type="transmembrane region" description="Helical" evidence="1">
    <location>
        <begin position="263"/>
        <end position="283"/>
    </location>
</feature>
<feature type="transmembrane region" description="Helical" evidence="1">
    <location>
        <begin position="185"/>
        <end position="207"/>
    </location>
</feature>
<organism evidence="2 3">
    <name type="scientific">Neomoorella thermoacetica</name>
    <name type="common">Clostridium thermoaceticum</name>
    <dbReference type="NCBI Taxonomy" id="1525"/>
    <lineage>
        <taxon>Bacteria</taxon>
        <taxon>Bacillati</taxon>
        <taxon>Bacillota</taxon>
        <taxon>Clostridia</taxon>
        <taxon>Neomoorellales</taxon>
        <taxon>Neomoorellaceae</taxon>
        <taxon>Neomoorella</taxon>
    </lineage>
</organism>
<evidence type="ECO:0000313" key="3">
    <source>
        <dbReference type="Proteomes" id="UP000182743"/>
    </source>
</evidence>
<sequence>MHGGVTAGPKVRLIIIIFFLCGVYTLAAPAALAYYPPPASGTEAAAAMTLDEHLERQLAKLNLGGIDTYLNQLDREVGQYLPSFSLQEILANLRQGKMPLDPGAAARGLLQYLFHEILASGALLGQLIILAVACAVLQNLQSAFSEGSTGTLARGVAFLALITLALASFTIAVRTGGEAIDNMVSFFQSLLPALITLLAATGGITTSTLLQPVLIYAVTIIGTLMHNVLFPLLYLTAVLTVVSQIADRFQVAKLAGLLKQVTMLGLGAMMTVFTGVLSIYGVAGSVADGVGLRTIQFATDALLPVVGGMLSDAVETIAGTTLLLKSAVSLVGVAIIFFLAAFPMLKILSLLVVYKVAAAVVQPFGEEKLAEALDGIGGALTLVFACVAVTGLIFFMAIAVIVVLGNLTVALRG</sequence>
<accession>A0A1J5JQI6</accession>
<gene>
    <name evidence="2" type="primary">spoIIIAE</name>
    <name evidence="2" type="ORF">MOOR_26550</name>
</gene>
<evidence type="ECO:0000313" key="2">
    <source>
        <dbReference type="EMBL" id="OIQ07728.1"/>
    </source>
</evidence>
<dbReference type="InterPro" id="IPR014194">
    <property type="entry name" value="Spore_III_AE"/>
</dbReference>
<dbReference type="RefSeq" id="WP_071521571.1">
    <property type="nucleotide sequence ID" value="NZ_CP136425.1"/>
</dbReference>
<feature type="transmembrane region" description="Helical" evidence="1">
    <location>
        <begin position="213"/>
        <end position="242"/>
    </location>
</feature>
<reference evidence="2 3" key="1">
    <citation type="submission" date="2016-08" db="EMBL/GenBank/DDBJ databases">
        <title>Genome-based comparison of Moorella thermoacetic strains.</title>
        <authorList>
            <person name="Poehlein A."/>
            <person name="Bengelsdorf F.R."/>
            <person name="Esser C."/>
            <person name="Duerre P."/>
            <person name="Daniel R."/>
        </authorList>
    </citation>
    <scope>NUCLEOTIDE SEQUENCE [LARGE SCALE GENOMIC DNA]</scope>
    <source>
        <strain evidence="2 3">DSM 11768</strain>
    </source>
</reference>
<dbReference type="AlphaFoldDB" id="A0A1J5JQI6"/>
<dbReference type="Proteomes" id="UP000182743">
    <property type="component" value="Unassembled WGS sequence"/>
</dbReference>
<keyword evidence="1" id="KW-0472">Membrane</keyword>
<protein>
    <submittedName>
        <fullName evidence="2">Stage III sporulation protein AE</fullName>
    </submittedName>
</protein>
<feature type="transmembrane region" description="Helical" evidence="1">
    <location>
        <begin position="12"/>
        <end position="35"/>
    </location>
</feature>
<feature type="transmembrane region" description="Helical" evidence="1">
    <location>
        <begin position="317"/>
        <end position="340"/>
    </location>
</feature>
<feature type="transmembrane region" description="Helical" evidence="1">
    <location>
        <begin position="117"/>
        <end position="140"/>
    </location>
</feature>
<keyword evidence="1" id="KW-0812">Transmembrane</keyword>
<dbReference type="NCBIfam" id="TIGR02829">
    <property type="entry name" value="spore_III_AE"/>
    <property type="match status" value="1"/>
</dbReference>
<comment type="caution">
    <text evidence="2">The sequence shown here is derived from an EMBL/GenBank/DDBJ whole genome shotgun (WGS) entry which is preliminary data.</text>
</comment>
<evidence type="ECO:0000256" key="1">
    <source>
        <dbReference type="SAM" id="Phobius"/>
    </source>
</evidence>
<feature type="transmembrane region" description="Helical" evidence="1">
    <location>
        <begin position="376"/>
        <end position="409"/>
    </location>
</feature>
<dbReference type="Pfam" id="PF09546">
    <property type="entry name" value="Spore_III_AE"/>
    <property type="match status" value="1"/>
</dbReference>
<proteinExistence type="predicted"/>